<accession>A0A5A4UB89</accession>
<dbReference type="Gene3D" id="3.40.366.10">
    <property type="entry name" value="Malonyl-Coenzyme A Acyl Carrier Protein, domain 2"/>
    <property type="match status" value="2"/>
</dbReference>
<evidence type="ECO:0000256" key="10">
    <source>
        <dbReference type="SAM" id="MobiDB-lite"/>
    </source>
</evidence>
<evidence type="ECO:0000256" key="9">
    <source>
        <dbReference type="PROSITE-ProRule" id="PRU01363"/>
    </source>
</evidence>
<dbReference type="InterPro" id="IPR049551">
    <property type="entry name" value="PKS_DH_C"/>
</dbReference>
<dbReference type="InterPro" id="IPR032821">
    <property type="entry name" value="PKS_assoc"/>
</dbReference>
<dbReference type="Gene3D" id="3.40.50.11460">
    <property type="match status" value="2"/>
</dbReference>
<evidence type="ECO:0000259" key="13">
    <source>
        <dbReference type="PROSITE" id="PS52019"/>
    </source>
</evidence>
<dbReference type="InterPro" id="IPR011032">
    <property type="entry name" value="GroES-like_sf"/>
</dbReference>
<feature type="domain" description="Carrier" evidence="11">
    <location>
        <begin position="3869"/>
        <end position="3944"/>
    </location>
</feature>
<dbReference type="GO" id="GO:0033068">
    <property type="term" value="P:macrolide biosynthetic process"/>
    <property type="evidence" value="ECO:0007669"/>
    <property type="project" value="UniProtKB-ARBA"/>
</dbReference>
<feature type="region of interest" description="C-terminal hotdog fold" evidence="9">
    <location>
        <begin position="2712"/>
        <end position="2851"/>
    </location>
</feature>
<feature type="domain" description="Carrier" evidence="11">
    <location>
        <begin position="1563"/>
        <end position="1638"/>
    </location>
</feature>
<keyword evidence="8" id="KW-0012">Acyltransferase</keyword>
<dbReference type="SMART" id="SM00825">
    <property type="entry name" value="PKS_KS"/>
    <property type="match status" value="2"/>
</dbReference>
<feature type="active site" description="Proton donor; for dehydratase activity" evidence="9">
    <location>
        <position position="2773"/>
    </location>
</feature>
<dbReference type="Pfam" id="PF22953">
    <property type="entry name" value="SpnB_Rossmann"/>
    <property type="match status" value="1"/>
</dbReference>
<dbReference type="Pfam" id="PF14765">
    <property type="entry name" value="PS-DH"/>
    <property type="match status" value="1"/>
</dbReference>
<gene>
    <name evidence="14" type="primary">lcmA3</name>
</gene>
<dbReference type="InterPro" id="IPR050091">
    <property type="entry name" value="PKS_NRPS_Biosynth_Enz"/>
</dbReference>
<dbReference type="CDD" id="cd05195">
    <property type="entry name" value="enoyl_red"/>
    <property type="match status" value="1"/>
</dbReference>
<dbReference type="InterPro" id="IPR002364">
    <property type="entry name" value="Quin_OxRdtase/zeta-crystal_CS"/>
</dbReference>
<feature type="region of interest" description="Disordered" evidence="10">
    <location>
        <begin position="2686"/>
        <end position="2711"/>
    </location>
</feature>
<dbReference type="PANTHER" id="PTHR43775:SF51">
    <property type="entry name" value="INACTIVE PHENOLPHTHIOCEROL SYNTHESIS POLYKETIDE SYNTHASE TYPE I PKS1-RELATED"/>
    <property type="match status" value="1"/>
</dbReference>
<dbReference type="InterPro" id="IPR020841">
    <property type="entry name" value="PKS_Beta-ketoAc_synthase_dom"/>
</dbReference>
<dbReference type="InterPro" id="IPR009081">
    <property type="entry name" value="PP-bd_ACP"/>
</dbReference>
<dbReference type="GO" id="GO:0004312">
    <property type="term" value="F:fatty acid synthase activity"/>
    <property type="evidence" value="ECO:0007669"/>
    <property type="project" value="TreeGrafter"/>
</dbReference>
<feature type="domain" description="Ketosynthase family 3 (KS3)" evidence="12">
    <location>
        <begin position="35"/>
        <end position="461"/>
    </location>
</feature>
<evidence type="ECO:0000256" key="3">
    <source>
        <dbReference type="ARBA" id="ARBA00022450"/>
    </source>
</evidence>
<dbReference type="Pfam" id="PF08659">
    <property type="entry name" value="KR"/>
    <property type="match status" value="3"/>
</dbReference>
<dbReference type="PROSITE" id="PS00606">
    <property type="entry name" value="KS3_1"/>
    <property type="match status" value="2"/>
</dbReference>
<dbReference type="GO" id="GO:0008270">
    <property type="term" value="F:zinc ion binding"/>
    <property type="evidence" value="ECO:0007669"/>
    <property type="project" value="InterPro"/>
</dbReference>
<dbReference type="SMART" id="SM00827">
    <property type="entry name" value="PKS_AT"/>
    <property type="match status" value="2"/>
</dbReference>
<dbReference type="FunFam" id="3.40.366.10:FF:000002">
    <property type="entry name" value="Probable polyketide synthase 2"/>
    <property type="match status" value="2"/>
</dbReference>
<dbReference type="FunFam" id="1.10.1200.10:FF:000007">
    <property type="entry name" value="Probable polyketide synthase pks17"/>
    <property type="match status" value="2"/>
</dbReference>
<dbReference type="InterPro" id="IPR016035">
    <property type="entry name" value="Acyl_Trfase/lysoPLipase"/>
</dbReference>
<dbReference type="InterPro" id="IPR014043">
    <property type="entry name" value="Acyl_transferase_dom"/>
</dbReference>
<keyword evidence="3" id="KW-0596">Phosphopantetheine</keyword>
<feature type="region of interest" description="Disordered" evidence="10">
    <location>
        <begin position="934"/>
        <end position="969"/>
    </location>
</feature>
<dbReference type="Gene3D" id="3.30.70.3290">
    <property type="match status" value="2"/>
</dbReference>
<dbReference type="InterPro" id="IPR049552">
    <property type="entry name" value="PKS_DH_N"/>
</dbReference>
<dbReference type="InterPro" id="IPR006162">
    <property type="entry name" value="Ppantetheine_attach_site"/>
</dbReference>
<dbReference type="PROSITE" id="PS52019">
    <property type="entry name" value="PKS_MFAS_DH"/>
    <property type="match status" value="1"/>
</dbReference>
<dbReference type="InterPro" id="IPR015083">
    <property type="entry name" value="NorB/c/GfsB-D-like_docking"/>
</dbReference>
<dbReference type="InterPro" id="IPR014030">
    <property type="entry name" value="Ketoacyl_synth_N"/>
</dbReference>
<dbReference type="SMART" id="SM00823">
    <property type="entry name" value="PKS_PP"/>
    <property type="match status" value="2"/>
</dbReference>
<feature type="region of interest" description="Disordered" evidence="10">
    <location>
        <begin position="3832"/>
        <end position="3852"/>
    </location>
</feature>
<dbReference type="Pfam" id="PF22621">
    <property type="entry name" value="CurL-like_PKS_C"/>
    <property type="match status" value="1"/>
</dbReference>
<name>A0A5A4UB89_9ACTN</name>
<dbReference type="SUPFAM" id="SSF51735">
    <property type="entry name" value="NAD(P)-binding Rossmann-fold domains"/>
    <property type="match status" value="6"/>
</dbReference>
<dbReference type="InterPro" id="IPR020843">
    <property type="entry name" value="ER"/>
</dbReference>
<evidence type="ECO:0000256" key="2">
    <source>
        <dbReference type="ARBA" id="ARBA00004792"/>
    </source>
</evidence>
<protein>
    <submittedName>
        <fullName evidence="14">Modular polyketide synthase</fullName>
    </submittedName>
</protein>
<dbReference type="GO" id="GO:0006633">
    <property type="term" value="P:fatty acid biosynthetic process"/>
    <property type="evidence" value="ECO:0007669"/>
    <property type="project" value="InterPro"/>
</dbReference>
<proteinExistence type="predicted"/>
<dbReference type="Pfam" id="PF00698">
    <property type="entry name" value="Acyl_transf_1"/>
    <property type="match status" value="2"/>
</dbReference>
<dbReference type="InterPro" id="IPR049900">
    <property type="entry name" value="PKS_mFAS_DH"/>
</dbReference>
<keyword evidence="6" id="KW-0045">Antibiotic biosynthesis</keyword>
<dbReference type="Gene3D" id="3.90.180.10">
    <property type="entry name" value="Medium-chain alcohol dehydrogenases, catalytic domain"/>
    <property type="match status" value="1"/>
</dbReference>
<dbReference type="FunFam" id="3.90.180.10:FF:000032">
    <property type="entry name" value="Probable polyketide synthase pks1"/>
    <property type="match status" value="1"/>
</dbReference>
<organism evidence="14">
    <name type="scientific">Streptomyces kitasatoensis</name>
    <dbReference type="NCBI Taxonomy" id="97405"/>
    <lineage>
        <taxon>Bacteria</taxon>
        <taxon>Bacillati</taxon>
        <taxon>Actinomycetota</taxon>
        <taxon>Actinomycetes</taxon>
        <taxon>Kitasatosporales</taxon>
        <taxon>Streptomycetaceae</taxon>
        <taxon>Streptomyces</taxon>
    </lineage>
</organism>
<dbReference type="InterPro" id="IPR057326">
    <property type="entry name" value="KR_dom"/>
</dbReference>
<comment type="cofactor">
    <cofactor evidence="1">
        <name>pantetheine 4'-phosphate</name>
        <dbReference type="ChEBI" id="CHEBI:47942"/>
    </cofactor>
</comment>
<evidence type="ECO:0000256" key="1">
    <source>
        <dbReference type="ARBA" id="ARBA00001957"/>
    </source>
</evidence>
<dbReference type="Gene3D" id="3.40.50.720">
    <property type="entry name" value="NAD(P)-binding Rossmann-like Domain"/>
    <property type="match status" value="3"/>
</dbReference>
<evidence type="ECO:0000256" key="4">
    <source>
        <dbReference type="ARBA" id="ARBA00022553"/>
    </source>
</evidence>
<dbReference type="InterPro" id="IPR013968">
    <property type="entry name" value="PKS_KR"/>
</dbReference>
<dbReference type="Pfam" id="PF02801">
    <property type="entry name" value="Ketoacyl-synt_C"/>
    <property type="match status" value="2"/>
</dbReference>
<dbReference type="InterPro" id="IPR042104">
    <property type="entry name" value="PKS_dehydratase_sf"/>
</dbReference>
<dbReference type="GO" id="GO:0031177">
    <property type="term" value="F:phosphopantetheine binding"/>
    <property type="evidence" value="ECO:0007669"/>
    <property type="project" value="InterPro"/>
</dbReference>
<dbReference type="SUPFAM" id="SSF50129">
    <property type="entry name" value="GroES-like"/>
    <property type="match status" value="1"/>
</dbReference>
<evidence type="ECO:0000256" key="6">
    <source>
        <dbReference type="ARBA" id="ARBA00023194"/>
    </source>
</evidence>
<dbReference type="InterPro" id="IPR036299">
    <property type="entry name" value="Polyketide_synth_docking_sf"/>
</dbReference>
<dbReference type="InterPro" id="IPR016039">
    <property type="entry name" value="Thiolase-like"/>
</dbReference>
<dbReference type="SUPFAM" id="SSF52151">
    <property type="entry name" value="FabD/lysophospholipase-like"/>
    <property type="match status" value="2"/>
</dbReference>
<dbReference type="GO" id="GO:0016491">
    <property type="term" value="F:oxidoreductase activity"/>
    <property type="evidence" value="ECO:0007669"/>
    <property type="project" value="InterPro"/>
</dbReference>
<dbReference type="SUPFAM" id="SSF53901">
    <property type="entry name" value="Thiolase-like"/>
    <property type="match status" value="2"/>
</dbReference>
<dbReference type="InterPro" id="IPR016036">
    <property type="entry name" value="Malonyl_transacylase_ACP-bd"/>
</dbReference>
<evidence type="ECO:0000256" key="5">
    <source>
        <dbReference type="ARBA" id="ARBA00022679"/>
    </source>
</evidence>
<dbReference type="CDD" id="cd00833">
    <property type="entry name" value="PKS"/>
    <property type="match status" value="2"/>
</dbReference>
<keyword evidence="4" id="KW-0597">Phosphoprotein</keyword>
<dbReference type="Gene3D" id="3.10.129.110">
    <property type="entry name" value="Polyketide synthase dehydratase"/>
    <property type="match status" value="1"/>
</dbReference>
<dbReference type="EMBL" id="LC496468">
    <property type="protein sequence ID" value="BBM96639.1"/>
    <property type="molecule type" value="Genomic_DNA"/>
</dbReference>
<dbReference type="InterPro" id="IPR013154">
    <property type="entry name" value="ADH-like_N"/>
</dbReference>
<feature type="active site" description="Proton acceptor; for dehydratase activity" evidence="9">
    <location>
        <position position="2600"/>
    </location>
</feature>
<sequence>MSATNEEKLREYLRRAMADLHSTRERLREAESGDREPIAIVGMACRYPGGVASPEDLWDLVAGGTDAISPFPTDRGWDADGLYDPDPGVPGKSYVRQGGFLHEAAEFDPGFFGISPREAAATDPQQRLLLETSWEALEHAGIVPESLRGTRTGVFTGVMYHDYGSHQVGSAADPSGRLGLGTAGSVASGRVAYTLGLQGPAITVDTACSSSLVTLHLAVQSLRRGECDLALAGGVTVLASPTVFVEFSRQRGLAADGRCKAFAEGADGTAWSEGAGVLLVERLSDARRNGHRVLAVVRGTAVNQDGASNGLTAPSGPAQRKVIQDALADAGLTPGEVDAVEAHGTGTPLGDPIEAGALLATYGRDRDADPLWLGSLKSNIGHTQAAAGAAGVIKMVQAMRHGLLPRTLHVDAPSAKVDWDSGAVRLLTEDRTWAERADRPRRAAVSAFGVSGTNAHVVLEEPPAEEAPAAPAADAPFSGAPSVVAWPLSAATAPALRAQAARLRAHLRRTPDARPADIGHSLAAGRAALAHRAVLLGDRAHGAPVDALAALAAGEITPDAVTGTAADVRRVAFVYPGQGSQWAGMGAELLDTVPAFAAELERCADALAPYVDWSLTDVLRGAPGAPGLDRVDVVQPATFAVMVALTSLWRSLGVEPAAVVGHSQGEIAAACVAGALSLDDAARVVALRSRIIARELAGRGGMASVALPAAEVEARLAAGTAGLDGVEIAAVNGPQSTVVCGEPEALDTLLRALEAEGARVRRIDVDYASHSHYVERIHDEVLAELAPVRPRDARIPFYSTVDAAPVDTTTLDAAYWYRNLRRTVRFEPAVRAMLADGIDAFVECSPHPVLTVGIRQTVESPATEDGTDGGSVPAVPAVGSLRRGEGGLRRFLTSAAEAQVAGVPVDWSALHPGGRPVDLPTYAFQRERYWVGPASGTGPAPAPESAAGPLADPGTTTAGTPEETAPTGDRLGYHVSWQGLRPATGGWRPGLRLLVVPAGDAHTAVADAVEEAVASFGGTVRRVTVDAARVTHDDLRALLEPAVNGDTAVTGAVSLLGLCADAHPGHPAVSTGVAATLALVQALAALGGTAPLWTVTRGAVATAPDEVPSTAGAQLWGLGRVAALELPERWGGLVDLPERPDARVYDRLAGVLAEPGTEDQIAIRTSGVFGRRVLRTPAGPARPAWRARGTVLVAGDLTTVPGPLVRSLLEDGAERVVLAGPETGADALAAAGLSGTDAVVPVRCDVTDRAALAGLLDTYAPTVVMHAPPLVPLAPLTATTPADIAAAVSAKTTTAGHLIDLLGEAAGVAGAAGAVGAAETSGASGVGTATGVSVTPGASGLVATSGVTSAGVSGSAAVEGAAEFPGVGGVGVAADASVTSGASGLVAATGATTAPEDPIPGGHPGTPLQALVLFSSVSGVWGGASQGCYAAATAHLDALAERARAQGLPVLSVAWSPWAGAVPAPGADPEFMSRRGLAPLDPGAAVRALRRALERGSATGAVADVDWDRFAASYTSVRPAVLFDDIPDVRRLRAAERAAAGADPSTSGLVRELAAQSGRKRHVTLLRLVRTHAAAVLGQTSGEAVNSARAFRDLGFDSLTAVELRDRLAAATGLTLPASLVFDHSNPAALARHLGEELLGRGDTAATGPAVPARADEPVAIIGMACRLPGGVRSPEDLWDLLTGETDAITPFPTDRGWDNDTLYDPDPGSPGHHTYVRGGGFLHDAAEFDPGFFGISPREALAMDPQQRLVLETAWESFERAGIDPVELRGSRTGVFVGTNGQHYVPLLQNGDDSFDGYIATGNSASVMSGRLSYVFGLEGPAVTVDTACSASLAALHLAVQSLRRGECDMALVSGATVMSTPEMLVEFARQRAVSPDGRSKAFAEAADGVGLAEGAGVLLVERLSEAQEKGHPVLAVVRGTAVNQDGASNGLTAPSGPAQQKVIREALADAGLTPDEVDAVEAHGTGTSLGDPIEAGALLATYGRDRDGDPLWLGSVKSNIGHTQAAAGVAGVIKMVLAMRHGLLPKTLHVDAPSSKVDWAAGAVELLTEARPWPGSADRPRRAGVSSFGISGTNAHVVVEEPPAPTAPALLSPGPDTAGDVWSEEWWHGVTVPLMMSAHNEAALCDQARRLRADLLAHPELHPADVGYTLITTRSRFEQRAAVVGENFTELIAALDDLVEGRPHPLVMKDSAGGTADQVVFVFPGQGSQWAEMADGLADRSPAFRDSVRACDAALRPYLGWSVLDVLNREPGAPSLERVDVVQPVLFTMMVSLAATWRSLGVEPAAVVGHSQGEIAAAYVAGGLSLDDAARIVALRSRAWLRLAGKGGMAAVSLGAAALRVRLAAWGDRLAVAAVNSPETCAVAGDPDALAELVAELTAEGVHARPIPGVDTAGHSPHVDALQDHLLEVLAPVAPRSSGIPFYSTVTGGLLDTAKLDADYWYRNMREPVEFEQATRALLEDGHDAFLETSPHPMLAVSLQETITDAGASAPVLGTLRRGQGGPRWLGVAVCRAYTHGVEIDAEAVFGPGSRRVALPTYPFQRERYWYSPAARGGDPASLGLDAADHPLLGGGVELPGSGEHVYTARVGVDAAPWLADHALMGTVLLPGAAFADLALWAGRQAGTARLEELTLAAPLVVPGTGGRRLRLTVGGSGADGARRFTVHGRAEDATAWTLHAEGLLTGEDGADSADGAGGTGGADGSAVAPPPGAEPLDTGDFYDRFAELGYGYGPYFRGLVSAHRAGTDLHAEVALPERARTDAARFGLHPALLDAALQAMSLGGFFPEDGRVRMPFALRDVRLHRTGADRFHVRISPVAEDAVRVECADADGRMVAEIGSILMRTVEAEQLLDGRPVSADSLFHVAWRALPGAATPPARWILAGPDALGLADTADAHLPGLLTTPGEPAPEPTDGPASDAVVSGAPAGVGESAGVAAWDARAFADGPASDAVVSGVPAGTGESAGVAMGDAQALADGPVPDVVVSGVPAGVGEPAGVTVGDAQALADGPALDVVVSGVPAGVGESAGVAVWDAQALADGPVPDVVVSGVPAGVGESAGVATWDSRALTDGSASDAVVSGVPAGAGESSGVAAWDAQALADGPVPDAVVFGVPAGTGGATGDPGRDAQALADSVHTAVRTALEAVQRWLRTASVPERTRLVVATRGAVAVRGDGDVTDPAAAAVWGLLRSAQAEEPGRFLLVDLDDDPASARALPAALAAGEPQTAVRAGTVHVPRLTRPGAPGAPGGTRAGSLTPPDGPGAWRLRRGADATLEGLALVPAPDADAPLEPGQVRVAVRATGVNFRDALIALGMYPGEAEMGTEGAGVVTETGPGVTGFAPGDRVLGMWDGGFGPVCVADHRLLAPIPDGWTFATAASVPAVFLSAYYGLVELAGLRAGETVLVHAAAGGVGMAALQIARHLGAEVLATASPGKWDTLRALGVPGDRLASSRTLDFATAFAGANGAAGADVVLNSLTKEFIDASLGLLAPGGRFLELGKTDPRDPARVAQDHPGVRYRAFDLNEAGPEALGRMLTELMDLFARGALHPLPVTPHDVRRAPEALRTISQARHVGKLVLTMPPAFGPYGTVLVTGGTGTLGARVARHLVARHGVRRLLLASRGGPDGAGAPELVEELTALGAAVTVAACDVADPGALRRLLDGVPAAHPLTAVVHSAGVLDDGVLPALTPDRTRRVLAPKVDAAAHLDALTRDLDLSAFVLFSSSSGLLGSPAQGNYAAANAALDALAARRRAAGLPAVSLAWGLWSDASRMAGSLDQENLRRRFARSGFPPMTAGQGTALLDAALAVDEAVQVPMRLDPAALRAAGTVPPLLSELVGAAPADRRPGSRADEGPGTGEELAARLATLSPEERHDRLLDLVREHVAAVLGHDSTDGIRSDRPFKDAGFDSLTAVEMRNRLGAATGLRLPATLVFDHPTPAGMAAHLDGLLAADRPGATAPLLAELDRIEAALAALTPGVLVTTGPAPDGDQGWAGVARRLDALADRWRGLHDTAAVPGDPGGPGDAAGGPAEDIADALQGADDDEIFAFIDERYGTS</sequence>
<feature type="compositionally biased region" description="Low complexity" evidence="10">
    <location>
        <begin position="934"/>
        <end position="968"/>
    </location>
</feature>
<evidence type="ECO:0000259" key="11">
    <source>
        <dbReference type="PROSITE" id="PS50075"/>
    </source>
</evidence>
<dbReference type="PROSITE" id="PS01162">
    <property type="entry name" value="QOR_ZETA_CRYSTAL"/>
    <property type="match status" value="1"/>
</dbReference>
<feature type="domain" description="Ketosynthase family 3 (KS3)" evidence="12">
    <location>
        <begin position="1656"/>
        <end position="2083"/>
    </location>
</feature>
<feature type="region of interest" description="Disordered" evidence="10">
    <location>
        <begin position="2897"/>
        <end position="2924"/>
    </location>
</feature>
<dbReference type="InterPro" id="IPR020807">
    <property type="entry name" value="PKS_DH"/>
</dbReference>
<dbReference type="Pfam" id="PF21089">
    <property type="entry name" value="PKS_DH_N"/>
    <property type="match status" value="1"/>
</dbReference>
<dbReference type="Pfam" id="PF16197">
    <property type="entry name" value="KAsynt_C_assoc"/>
    <property type="match status" value="1"/>
</dbReference>
<comment type="pathway">
    <text evidence="2">Antibiotic biosynthesis.</text>
</comment>
<dbReference type="Gene3D" id="1.10.1200.10">
    <property type="entry name" value="ACP-like"/>
    <property type="match status" value="2"/>
</dbReference>
<evidence type="ECO:0000313" key="14">
    <source>
        <dbReference type="EMBL" id="BBM96639.1"/>
    </source>
</evidence>
<dbReference type="SUPFAM" id="SSF47336">
    <property type="entry name" value="ACP-like"/>
    <property type="match status" value="2"/>
</dbReference>
<feature type="region of interest" description="N-terminal hotdog fold" evidence="9">
    <location>
        <begin position="2568"/>
        <end position="2690"/>
    </location>
</feature>
<evidence type="ECO:0000256" key="8">
    <source>
        <dbReference type="ARBA" id="ARBA00023315"/>
    </source>
</evidence>
<dbReference type="Pfam" id="PF00550">
    <property type="entry name" value="PP-binding"/>
    <property type="match status" value="2"/>
</dbReference>
<dbReference type="Pfam" id="PF00109">
    <property type="entry name" value="ketoacyl-synt"/>
    <property type="match status" value="2"/>
</dbReference>
<feature type="compositionally biased region" description="Basic and acidic residues" evidence="10">
    <location>
        <begin position="3837"/>
        <end position="3847"/>
    </location>
</feature>
<dbReference type="InterPro" id="IPR036291">
    <property type="entry name" value="NAD(P)-bd_dom_sf"/>
</dbReference>
<dbReference type="GO" id="GO:0004315">
    <property type="term" value="F:3-oxoacyl-[acyl-carrier-protein] synthase activity"/>
    <property type="evidence" value="ECO:0007669"/>
    <property type="project" value="InterPro"/>
</dbReference>
<evidence type="ECO:0000256" key="7">
    <source>
        <dbReference type="ARBA" id="ARBA00023268"/>
    </source>
</evidence>
<dbReference type="SUPFAM" id="SSF101173">
    <property type="entry name" value="Docking domain B of the erythromycin polyketide synthase (DEBS)"/>
    <property type="match status" value="1"/>
</dbReference>
<dbReference type="SMART" id="SM00822">
    <property type="entry name" value="PKS_KR"/>
    <property type="match status" value="2"/>
</dbReference>
<feature type="region of interest" description="Disordered" evidence="10">
    <location>
        <begin position="4006"/>
        <end position="4026"/>
    </location>
</feature>
<dbReference type="CDD" id="cd08952">
    <property type="entry name" value="KR_1_SDR_x"/>
    <property type="match status" value="1"/>
</dbReference>
<dbReference type="PROSITE" id="PS00012">
    <property type="entry name" value="PHOSPHOPANTETHEINE"/>
    <property type="match status" value="2"/>
</dbReference>
<dbReference type="FunFam" id="3.40.47.10:FF:000019">
    <property type="entry name" value="Polyketide synthase type I"/>
    <property type="match status" value="2"/>
</dbReference>
<dbReference type="InterPro" id="IPR036736">
    <property type="entry name" value="ACP-like_sf"/>
</dbReference>
<dbReference type="InterPro" id="IPR055123">
    <property type="entry name" value="SpnB-like_Rossmann"/>
</dbReference>
<dbReference type="InterPro" id="IPR018201">
    <property type="entry name" value="Ketoacyl_synth_AS"/>
</dbReference>
<dbReference type="SUPFAM" id="SSF55048">
    <property type="entry name" value="Probable ACP-binding domain of malonyl-CoA ACP transacylase"/>
    <property type="match status" value="2"/>
</dbReference>
<keyword evidence="7" id="KW-0511">Multifunctional enzyme</keyword>
<dbReference type="Pfam" id="PF08240">
    <property type="entry name" value="ADH_N"/>
    <property type="match status" value="1"/>
</dbReference>
<dbReference type="PROSITE" id="PS52004">
    <property type="entry name" value="KS3_2"/>
    <property type="match status" value="2"/>
</dbReference>
<dbReference type="Pfam" id="PF13602">
    <property type="entry name" value="ADH_zinc_N_2"/>
    <property type="match status" value="1"/>
</dbReference>
<reference evidence="14" key="1">
    <citation type="submission" date="2019-08" db="EMBL/GenBank/DDBJ databases">
        <title>Gene cluster for leucomycin biosynthesis.</title>
        <authorList>
            <person name="Ikeda H."/>
        </authorList>
    </citation>
    <scope>NUCLEOTIDE SEQUENCE</scope>
    <source>
        <strain evidence="14">KA-6</strain>
    </source>
</reference>
<dbReference type="SMART" id="SM00826">
    <property type="entry name" value="PKS_DH"/>
    <property type="match status" value="1"/>
</dbReference>
<dbReference type="InterPro" id="IPR020806">
    <property type="entry name" value="PKS_PP-bd"/>
</dbReference>
<feature type="domain" description="PKS/mFAS DH" evidence="13">
    <location>
        <begin position="2568"/>
        <end position="2851"/>
    </location>
</feature>
<dbReference type="CDD" id="cd08956">
    <property type="entry name" value="KR_3_FAS_SDR_x"/>
    <property type="match status" value="1"/>
</dbReference>
<dbReference type="Pfam" id="PF08990">
    <property type="entry name" value="Docking"/>
    <property type="match status" value="1"/>
</dbReference>
<dbReference type="PANTHER" id="PTHR43775">
    <property type="entry name" value="FATTY ACID SYNTHASE"/>
    <property type="match status" value="1"/>
</dbReference>
<dbReference type="InterPro" id="IPR001227">
    <property type="entry name" value="Ac_transferase_dom_sf"/>
</dbReference>
<dbReference type="SMART" id="SM01294">
    <property type="entry name" value="PKS_PP_betabranch"/>
    <property type="match status" value="2"/>
</dbReference>
<keyword evidence="5" id="KW-0808">Transferase</keyword>
<evidence type="ECO:0000259" key="12">
    <source>
        <dbReference type="PROSITE" id="PS52004"/>
    </source>
</evidence>
<dbReference type="Gene3D" id="3.40.47.10">
    <property type="match status" value="2"/>
</dbReference>
<dbReference type="PROSITE" id="PS50075">
    <property type="entry name" value="CARRIER"/>
    <property type="match status" value="2"/>
</dbReference>
<feature type="region of interest" description="Disordered" evidence="10">
    <location>
        <begin position="3233"/>
        <end position="3257"/>
    </location>
</feature>
<dbReference type="InterPro" id="IPR014031">
    <property type="entry name" value="Ketoacyl_synth_C"/>
</dbReference>
<dbReference type="SMART" id="SM00829">
    <property type="entry name" value="PKS_ER"/>
    <property type="match status" value="1"/>
</dbReference>